<reference evidence="2 3" key="1">
    <citation type="journal article" date="2016" name="Genome Biol. Evol.">
        <title>Gene Family Evolution Reflects Adaptation to Soil Environmental Stressors in the Genome of the Collembolan Orchesella cincta.</title>
        <authorList>
            <person name="Faddeeva-Vakhrusheva A."/>
            <person name="Derks M.F."/>
            <person name="Anvar S.Y."/>
            <person name="Agamennone V."/>
            <person name="Suring W."/>
            <person name="Smit S."/>
            <person name="van Straalen N.M."/>
            <person name="Roelofs D."/>
        </authorList>
    </citation>
    <scope>NUCLEOTIDE SEQUENCE [LARGE SCALE GENOMIC DNA]</scope>
    <source>
        <tissue evidence="2">Mixed pool</tissue>
    </source>
</reference>
<dbReference type="SUPFAM" id="SSF53474">
    <property type="entry name" value="alpha/beta-Hydrolases"/>
    <property type="match status" value="1"/>
</dbReference>
<dbReference type="InterPro" id="IPR029058">
    <property type="entry name" value="AB_hydrolase_fold"/>
</dbReference>
<dbReference type="Pfam" id="PF02450">
    <property type="entry name" value="LCAT"/>
    <property type="match status" value="1"/>
</dbReference>
<feature type="signal peptide" evidence="1">
    <location>
        <begin position="1"/>
        <end position="20"/>
    </location>
</feature>
<organism evidence="2 3">
    <name type="scientific">Orchesella cincta</name>
    <name type="common">Springtail</name>
    <name type="synonym">Podura cincta</name>
    <dbReference type="NCBI Taxonomy" id="48709"/>
    <lineage>
        <taxon>Eukaryota</taxon>
        <taxon>Metazoa</taxon>
        <taxon>Ecdysozoa</taxon>
        <taxon>Arthropoda</taxon>
        <taxon>Hexapoda</taxon>
        <taxon>Collembola</taxon>
        <taxon>Entomobryomorpha</taxon>
        <taxon>Entomobryoidea</taxon>
        <taxon>Orchesellidae</taxon>
        <taxon>Orchesellinae</taxon>
        <taxon>Orchesella</taxon>
    </lineage>
</organism>
<dbReference type="AlphaFoldDB" id="A0A1D2NC57"/>
<keyword evidence="1" id="KW-0732">Signal</keyword>
<name>A0A1D2NC57_ORCCI</name>
<keyword evidence="3" id="KW-1185">Reference proteome</keyword>
<dbReference type="OMA" id="GWHRVTA"/>
<feature type="chain" id="PRO_5008905339" evidence="1">
    <location>
        <begin position="21"/>
        <end position="426"/>
    </location>
</feature>
<dbReference type="GO" id="GO:0008374">
    <property type="term" value="F:O-acyltransferase activity"/>
    <property type="evidence" value="ECO:0007669"/>
    <property type="project" value="InterPro"/>
</dbReference>
<evidence type="ECO:0000313" key="2">
    <source>
        <dbReference type="EMBL" id="ODN02819.1"/>
    </source>
</evidence>
<dbReference type="PANTHER" id="PTHR11440">
    <property type="entry name" value="LECITHIN-CHOLESTEROL ACYLTRANSFERASE-RELATED"/>
    <property type="match status" value="1"/>
</dbReference>
<dbReference type="GO" id="GO:0006629">
    <property type="term" value="P:lipid metabolic process"/>
    <property type="evidence" value="ECO:0007669"/>
    <property type="project" value="InterPro"/>
</dbReference>
<dbReference type="Gene3D" id="3.40.50.1820">
    <property type="entry name" value="alpha/beta hydrolase"/>
    <property type="match status" value="1"/>
</dbReference>
<dbReference type="PROSITE" id="PS51257">
    <property type="entry name" value="PROKAR_LIPOPROTEIN"/>
    <property type="match status" value="1"/>
</dbReference>
<protein>
    <submittedName>
        <fullName evidence="2">Group XV phospholipase A2</fullName>
    </submittedName>
</protein>
<accession>A0A1D2NC57</accession>
<sequence length="426" mass="47712">MLCKTVGIVLFLFLSGCAQSAKGLHPVILVPGDGGSQVEAKLDKPTTVHYVCTKKTDEYFSLWLNLELLVPIVIDCWVDNMRLIYNFTTRGTENSDGVIINVPGFGNTTTVELLDPSGASPGVYFKNIVEQSLIPLGYVRDENIRGAPYDFRKGPHELDYWFTDFKAMIEEAYQKNGNASVILLSHSMGGPMSLLFIALVSLAAPWGGSVKAWKVFAAGDDLGSYVLPAHTLRGAQRTYPSTAWLLPSKYFWGPEETLVSCPEKGNYTVMDFERFFKDMNYQAGYEMWKDTEALLGDHAAPGIEVHCLHGIGVSTVDSFTYTNGKYFPDKPSLVYGNGDGTVNVRSLRGCLRWASAREWKLKNDSKVVRTKTHRFVGNWRKKHFSAPETSPKIFHQEFPGVDHMEILRDKGVYDYVREVVSKMNKV</sequence>
<dbReference type="InterPro" id="IPR003386">
    <property type="entry name" value="LACT/PDAT_acylTrfase"/>
</dbReference>
<dbReference type="STRING" id="48709.A0A1D2NC57"/>
<proteinExistence type="predicted"/>
<dbReference type="EMBL" id="LJIJ01000094">
    <property type="protein sequence ID" value="ODN02819.1"/>
    <property type="molecule type" value="Genomic_DNA"/>
</dbReference>
<gene>
    <name evidence="2" type="ORF">Ocin01_03860</name>
</gene>
<dbReference type="OrthoDB" id="190846at2759"/>
<comment type="caution">
    <text evidence="2">The sequence shown here is derived from an EMBL/GenBank/DDBJ whole genome shotgun (WGS) entry which is preliminary data.</text>
</comment>
<evidence type="ECO:0000313" key="3">
    <source>
        <dbReference type="Proteomes" id="UP000094527"/>
    </source>
</evidence>
<dbReference type="Proteomes" id="UP000094527">
    <property type="component" value="Unassembled WGS sequence"/>
</dbReference>
<evidence type="ECO:0000256" key="1">
    <source>
        <dbReference type="SAM" id="SignalP"/>
    </source>
</evidence>